<protein>
    <submittedName>
        <fullName evidence="2">Uncharacterized protein</fullName>
    </submittedName>
</protein>
<gene>
    <name evidence="2" type="ORF">S12H4_25198</name>
</gene>
<feature type="compositionally biased region" description="Polar residues" evidence="1">
    <location>
        <begin position="1"/>
        <end position="18"/>
    </location>
</feature>
<comment type="caution">
    <text evidence="2">The sequence shown here is derived from an EMBL/GenBank/DDBJ whole genome shotgun (WGS) entry which is preliminary data.</text>
</comment>
<sequence>MSENVKNKTVTNKGQNADATWGPYTHGRRKIMEKVKEEEITYEYLENKTKKELNHNLNI</sequence>
<organism evidence="2">
    <name type="scientific">marine sediment metagenome</name>
    <dbReference type="NCBI Taxonomy" id="412755"/>
    <lineage>
        <taxon>unclassified sequences</taxon>
        <taxon>metagenomes</taxon>
        <taxon>ecological metagenomes</taxon>
    </lineage>
</organism>
<name>X1QXP3_9ZZZZ</name>
<evidence type="ECO:0000256" key="1">
    <source>
        <dbReference type="SAM" id="MobiDB-lite"/>
    </source>
</evidence>
<dbReference type="AlphaFoldDB" id="X1QXP3"/>
<reference evidence="2" key="1">
    <citation type="journal article" date="2014" name="Front. Microbiol.">
        <title>High frequency of phylogenetically diverse reductive dehalogenase-homologous genes in deep subseafloor sedimentary metagenomes.</title>
        <authorList>
            <person name="Kawai M."/>
            <person name="Futagami T."/>
            <person name="Toyoda A."/>
            <person name="Takaki Y."/>
            <person name="Nishi S."/>
            <person name="Hori S."/>
            <person name="Arai W."/>
            <person name="Tsubouchi T."/>
            <person name="Morono Y."/>
            <person name="Uchiyama I."/>
            <person name="Ito T."/>
            <person name="Fujiyama A."/>
            <person name="Inagaki F."/>
            <person name="Takami H."/>
        </authorList>
    </citation>
    <scope>NUCLEOTIDE SEQUENCE</scope>
    <source>
        <strain evidence="2">Expedition CK06-06</strain>
    </source>
</reference>
<proteinExistence type="predicted"/>
<feature type="region of interest" description="Disordered" evidence="1">
    <location>
        <begin position="1"/>
        <end position="23"/>
    </location>
</feature>
<dbReference type="EMBL" id="BARW01014005">
    <property type="protein sequence ID" value="GAI73033.1"/>
    <property type="molecule type" value="Genomic_DNA"/>
</dbReference>
<evidence type="ECO:0000313" key="2">
    <source>
        <dbReference type="EMBL" id="GAI73033.1"/>
    </source>
</evidence>
<accession>X1QXP3</accession>